<protein>
    <submittedName>
        <fullName evidence="1">SET domain-containing protein</fullName>
    </submittedName>
</protein>
<sequence length="476" mass="53477">MRRGLFSLSDLPAWCVLNDVNFVDVKVANISGRGYGLIAEKELVNENDNSESLTLLTVPKELILSAEGVEEYAKESKDFRQLLDAAGRQSNRGDILLFLLVQLVLSSPDYEGGQGPSTPWTQYFSLLPEVIPTPTMWSESELSLLRGTSLEPAVSAKLTTLTKEFDNLRAKVTELPFWNELLSIDETITVRDWILLDALYRSRSLGLPKSGESMVPCLDLVNHSIQATAYFEENYKGEVLLNLRKGNTVARGGEITIDYGHDKSPAEMLFSYGFIDPDSTTRSLVLPLESLDDDPLAAAKLHAFGTSPKLRLEEDERGIPHWTAPFVYLMCLNEEDGLKLRVLQETDGSRHLKMFWQDVDITDEPSTIRDVIQSHELHQVFELRVTTVVLNIIQQKLDELTDAKEHRQGLVRAETRQAVSYLRSLETGLLEKSLQVLEEQMNQLLRDETVIGYLQAMGPSENDLSAEAANDEDDFS</sequence>
<comment type="caution">
    <text evidence="1">The sequence shown here is derived from an EMBL/GenBank/DDBJ whole genome shotgun (WGS) entry which is preliminary data.</text>
</comment>
<accession>A0ACB9YX99</accession>
<evidence type="ECO:0000313" key="1">
    <source>
        <dbReference type="EMBL" id="KAI4863867.1"/>
    </source>
</evidence>
<dbReference type="EMBL" id="MU393496">
    <property type="protein sequence ID" value="KAI4863867.1"/>
    <property type="molecule type" value="Genomic_DNA"/>
</dbReference>
<proteinExistence type="predicted"/>
<reference evidence="1 2" key="1">
    <citation type="journal article" date="2022" name="New Phytol.">
        <title>Ecological generalism drives hyperdiversity of secondary metabolite gene clusters in xylarialean endophytes.</title>
        <authorList>
            <person name="Franco M.E.E."/>
            <person name="Wisecaver J.H."/>
            <person name="Arnold A.E."/>
            <person name="Ju Y.M."/>
            <person name="Slot J.C."/>
            <person name="Ahrendt S."/>
            <person name="Moore L.P."/>
            <person name="Eastman K.E."/>
            <person name="Scott K."/>
            <person name="Konkel Z."/>
            <person name="Mondo S.J."/>
            <person name="Kuo A."/>
            <person name="Hayes R.D."/>
            <person name="Haridas S."/>
            <person name="Andreopoulos B."/>
            <person name="Riley R."/>
            <person name="LaButti K."/>
            <person name="Pangilinan J."/>
            <person name="Lipzen A."/>
            <person name="Amirebrahimi M."/>
            <person name="Yan J."/>
            <person name="Adam C."/>
            <person name="Keymanesh K."/>
            <person name="Ng V."/>
            <person name="Louie K."/>
            <person name="Northen T."/>
            <person name="Drula E."/>
            <person name="Henrissat B."/>
            <person name="Hsieh H.M."/>
            <person name="Youens-Clark K."/>
            <person name="Lutzoni F."/>
            <person name="Miadlikowska J."/>
            <person name="Eastwood D.C."/>
            <person name="Hamelin R.C."/>
            <person name="Grigoriev I.V."/>
            <person name="U'Ren J.M."/>
        </authorList>
    </citation>
    <scope>NUCLEOTIDE SEQUENCE [LARGE SCALE GENOMIC DNA]</scope>
    <source>
        <strain evidence="1 2">CBS 119005</strain>
    </source>
</reference>
<dbReference type="Proteomes" id="UP001497700">
    <property type="component" value="Unassembled WGS sequence"/>
</dbReference>
<gene>
    <name evidence="1" type="ORF">F4820DRAFT_358164</name>
</gene>
<evidence type="ECO:0000313" key="2">
    <source>
        <dbReference type="Proteomes" id="UP001497700"/>
    </source>
</evidence>
<keyword evidence="2" id="KW-1185">Reference proteome</keyword>
<name>A0ACB9YX99_9PEZI</name>
<organism evidence="1 2">
    <name type="scientific">Hypoxylon rubiginosum</name>
    <dbReference type="NCBI Taxonomy" id="110542"/>
    <lineage>
        <taxon>Eukaryota</taxon>
        <taxon>Fungi</taxon>
        <taxon>Dikarya</taxon>
        <taxon>Ascomycota</taxon>
        <taxon>Pezizomycotina</taxon>
        <taxon>Sordariomycetes</taxon>
        <taxon>Xylariomycetidae</taxon>
        <taxon>Xylariales</taxon>
        <taxon>Hypoxylaceae</taxon>
        <taxon>Hypoxylon</taxon>
    </lineage>
</organism>